<evidence type="ECO:0008006" key="4">
    <source>
        <dbReference type="Google" id="ProtNLM"/>
    </source>
</evidence>
<evidence type="ECO:0000313" key="3">
    <source>
        <dbReference type="Proteomes" id="UP000199169"/>
    </source>
</evidence>
<dbReference type="Proteomes" id="UP000199169">
    <property type="component" value="Unassembled WGS sequence"/>
</dbReference>
<feature type="transmembrane region" description="Helical" evidence="1">
    <location>
        <begin position="38"/>
        <end position="64"/>
    </location>
</feature>
<proteinExistence type="predicted"/>
<dbReference type="AlphaFoldDB" id="A0A1A8XIE3"/>
<protein>
    <recommendedName>
        <fullName evidence="4">DUF2878 domain-containing protein</fullName>
    </recommendedName>
</protein>
<evidence type="ECO:0000256" key="1">
    <source>
        <dbReference type="SAM" id="Phobius"/>
    </source>
</evidence>
<dbReference type="EMBL" id="FLQX01000050">
    <property type="protein sequence ID" value="SBT04466.1"/>
    <property type="molecule type" value="Genomic_DNA"/>
</dbReference>
<gene>
    <name evidence="2" type="ORF">ACCAA_1430005</name>
</gene>
<feature type="transmembrane region" description="Helical" evidence="1">
    <location>
        <begin position="71"/>
        <end position="90"/>
    </location>
</feature>
<keyword evidence="1" id="KW-1133">Transmembrane helix</keyword>
<keyword evidence="1" id="KW-0812">Transmembrane</keyword>
<sequence length="160" mass="17666">MARAGLWSALAFVLNLMWEIAQVRLYTIWAAADGMSVAWALLHCTLGDVVIALVMFALAGMVLWRADWPASLPWTGGAIVVIGAMAFTAWSEWYNVYRVGNWGYTASMPMIFGLGLSPLLQWLILPPVMVVVYRTLGSVLFGRHSTQSAIPTHEVTRIQP</sequence>
<reference evidence="2 3" key="1">
    <citation type="submission" date="2016-06" db="EMBL/GenBank/DDBJ databases">
        <authorList>
            <person name="Kjaerup R.B."/>
            <person name="Dalgaard T.S."/>
            <person name="Juul-Madsen H.R."/>
        </authorList>
    </citation>
    <scope>NUCLEOTIDE SEQUENCE [LARGE SCALE GENOMIC DNA]</scope>
    <source>
        <strain evidence="2">3</strain>
    </source>
</reference>
<accession>A0A1A8XIE3</accession>
<dbReference type="RefSeq" id="WP_186406034.1">
    <property type="nucleotide sequence ID" value="NZ_FLQX01000050.1"/>
</dbReference>
<name>A0A1A8XIE3_9PROT</name>
<feature type="transmembrane region" description="Helical" evidence="1">
    <location>
        <begin position="110"/>
        <end position="133"/>
    </location>
</feature>
<evidence type="ECO:0000313" key="2">
    <source>
        <dbReference type="EMBL" id="SBT04466.1"/>
    </source>
</evidence>
<organism evidence="2 3">
    <name type="scientific">Candidatus Accumulibacter aalborgensis</name>
    <dbReference type="NCBI Taxonomy" id="1860102"/>
    <lineage>
        <taxon>Bacteria</taxon>
        <taxon>Pseudomonadati</taxon>
        <taxon>Pseudomonadota</taxon>
        <taxon>Betaproteobacteria</taxon>
        <taxon>Candidatus Accumulibacter</taxon>
    </lineage>
</organism>
<keyword evidence="3" id="KW-1185">Reference proteome</keyword>
<keyword evidence="1" id="KW-0472">Membrane</keyword>
<dbReference type="STRING" id="1860102.ACCAA_1430005"/>